<dbReference type="SUPFAM" id="SSF48019">
    <property type="entry name" value="post-AAA+ oligomerization domain-like"/>
    <property type="match status" value="1"/>
</dbReference>
<feature type="domain" description="DNA polymerase III delta N-terminal" evidence="10">
    <location>
        <begin position="25"/>
        <end position="102"/>
    </location>
</feature>
<feature type="domain" description="DNA polymerase III delta subunit-like C-terminal" evidence="11">
    <location>
        <begin position="242"/>
        <end position="361"/>
    </location>
</feature>
<accession>A0A6I3SPE7</accession>
<dbReference type="GO" id="GO:0009360">
    <property type="term" value="C:DNA polymerase III complex"/>
    <property type="evidence" value="ECO:0007669"/>
    <property type="project" value="InterPro"/>
</dbReference>
<dbReference type="EC" id="2.7.7.7" evidence="1"/>
<reference evidence="12 13" key="1">
    <citation type="submission" date="2019-11" db="EMBL/GenBank/DDBJ databases">
        <title>Whole-genome sequence of a the green, strictly anaerobic photosynthetic bacterium Heliobacillus mobilis DSM 6151.</title>
        <authorList>
            <person name="Kyndt J.A."/>
            <person name="Meyer T.E."/>
        </authorList>
    </citation>
    <scope>NUCLEOTIDE SEQUENCE [LARGE SCALE GENOMIC DNA]</scope>
    <source>
        <strain evidence="12 13">DSM 6151</strain>
    </source>
</reference>
<evidence type="ECO:0000256" key="8">
    <source>
        <dbReference type="ARBA" id="ARBA00049244"/>
    </source>
</evidence>
<dbReference type="Gene3D" id="1.10.8.60">
    <property type="match status" value="1"/>
</dbReference>
<evidence type="ECO:0000256" key="5">
    <source>
        <dbReference type="ARBA" id="ARBA00022705"/>
    </source>
</evidence>
<keyword evidence="5" id="KW-0235">DNA replication</keyword>
<dbReference type="SUPFAM" id="SSF52540">
    <property type="entry name" value="P-loop containing nucleoside triphosphate hydrolases"/>
    <property type="match status" value="1"/>
</dbReference>
<dbReference type="PANTHER" id="PTHR34388">
    <property type="entry name" value="DNA POLYMERASE III SUBUNIT DELTA"/>
    <property type="match status" value="1"/>
</dbReference>
<dbReference type="InterPro" id="IPR010372">
    <property type="entry name" value="DNA_pol3_delta_N"/>
</dbReference>
<keyword evidence="13" id="KW-1185">Reference proteome</keyword>
<evidence type="ECO:0000256" key="2">
    <source>
        <dbReference type="ARBA" id="ARBA00017703"/>
    </source>
</evidence>
<dbReference type="Gene3D" id="3.40.50.300">
    <property type="entry name" value="P-loop containing nucleotide triphosphate hydrolases"/>
    <property type="match status" value="1"/>
</dbReference>
<keyword evidence="3 12" id="KW-0808">Transferase</keyword>
<evidence type="ECO:0000256" key="1">
    <source>
        <dbReference type="ARBA" id="ARBA00012417"/>
    </source>
</evidence>
<dbReference type="InterPro" id="IPR005790">
    <property type="entry name" value="DNA_polIII_delta"/>
</dbReference>
<gene>
    <name evidence="12" type="primary">holA</name>
    <name evidence="12" type="ORF">GJ688_14210</name>
</gene>
<dbReference type="EMBL" id="WNKU01000019">
    <property type="protein sequence ID" value="MTV50127.1"/>
    <property type="molecule type" value="Genomic_DNA"/>
</dbReference>
<dbReference type="GO" id="GO:0003887">
    <property type="term" value="F:DNA-directed DNA polymerase activity"/>
    <property type="evidence" value="ECO:0007669"/>
    <property type="project" value="UniProtKB-KW"/>
</dbReference>
<dbReference type="InterPro" id="IPR027417">
    <property type="entry name" value="P-loop_NTPase"/>
</dbReference>
<dbReference type="PANTHER" id="PTHR34388:SF1">
    <property type="entry name" value="DNA POLYMERASE III SUBUNIT DELTA"/>
    <property type="match status" value="1"/>
</dbReference>
<dbReference type="GO" id="GO:0003677">
    <property type="term" value="F:DNA binding"/>
    <property type="evidence" value="ECO:0007669"/>
    <property type="project" value="InterPro"/>
</dbReference>
<dbReference type="Pfam" id="PF21694">
    <property type="entry name" value="DNA_pol3_delta_C"/>
    <property type="match status" value="1"/>
</dbReference>
<name>A0A6I3SPE7_HELMO</name>
<protein>
    <recommendedName>
        <fullName evidence="2">DNA polymerase III subunit delta</fullName>
        <ecNumber evidence="1">2.7.7.7</ecNumber>
    </recommendedName>
</protein>
<proteinExistence type="inferred from homology"/>
<evidence type="ECO:0000313" key="12">
    <source>
        <dbReference type="EMBL" id="MTV50127.1"/>
    </source>
</evidence>
<dbReference type="Proteomes" id="UP000430670">
    <property type="component" value="Unassembled WGS sequence"/>
</dbReference>
<evidence type="ECO:0000256" key="7">
    <source>
        <dbReference type="ARBA" id="ARBA00034754"/>
    </source>
</evidence>
<evidence type="ECO:0000256" key="4">
    <source>
        <dbReference type="ARBA" id="ARBA00022695"/>
    </source>
</evidence>
<dbReference type="Gene3D" id="1.20.272.10">
    <property type="match status" value="1"/>
</dbReference>
<evidence type="ECO:0000256" key="9">
    <source>
        <dbReference type="SAM" id="MobiDB-lite"/>
    </source>
</evidence>
<feature type="region of interest" description="Disordered" evidence="9">
    <location>
        <begin position="96"/>
        <end position="129"/>
    </location>
</feature>
<comment type="catalytic activity">
    <reaction evidence="8">
        <text>DNA(n) + a 2'-deoxyribonucleoside 5'-triphosphate = DNA(n+1) + diphosphate</text>
        <dbReference type="Rhea" id="RHEA:22508"/>
        <dbReference type="Rhea" id="RHEA-COMP:17339"/>
        <dbReference type="Rhea" id="RHEA-COMP:17340"/>
        <dbReference type="ChEBI" id="CHEBI:33019"/>
        <dbReference type="ChEBI" id="CHEBI:61560"/>
        <dbReference type="ChEBI" id="CHEBI:173112"/>
        <dbReference type="EC" id="2.7.7.7"/>
    </reaction>
</comment>
<dbReference type="NCBIfam" id="TIGR01128">
    <property type="entry name" value="holA"/>
    <property type="match status" value="1"/>
</dbReference>
<dbReference type="InterPro" id="IPR048466">
    <property type="entry name" value="DNA_pol3_delta-like_C"/>
</dbReference>
<evidence type="ECO:0000256" key="6">
    <source>
        <dbReference type="ARBA" id="ARBA00022932"/>
    </source>
</evidence>
<evidence type="ECO:0000313" key="13">
    <source>
        <dbReference type="Proteomes" id="UP000430670"/>
    </source>
</evidence>
<comment type="caution">
    <text evidence="12">The sequence shown here is derived from an EMBL/GenBank/DDBJ whole genome shotgun (WGS) entry which is preliminary data.</text>
</comment>
<comment type="similarity">
    <text evidence="7">Belongs to the DNA polymerase HolA subunit family.</text>
</comment>
<dbReference type="AlphaFoldDB" id="A0A6I3SPE7"/>
<evidence type="ECO:0000256" key="3">
    <source>
        <dbReference type="ARBA" id="ARBA00022679"/>
    </source>
</evidence>
<dbReference type="Pfam" id="PF06144">
    <property type="entry name" value="DNA_pol3_delta"/>
    <property type="match status" value="1"/>
</dbReference>
<keyword evidence="6" id="KW-0239">DNA-directed DNA polymerase</keyword>
<evidence type="ECO:0000259" key="10">
    <source>
        <dbReference type="Pfam" id="PF06144"/>
    </source>
</evidence>
<organism evidence="12 13">
    <name type="scientific">Heliobacterium mobile</name>
    <name type="common">Heliobacillus mobilis</name>
    <dbReference type="NCBI Taxonomy" id="28064"/>
    <lineage>
        <taxon>Bacteria</taxon>
        <taxon>Bacillati</taxon>
        <taxon>Bacillota</taxon>
        <taxon>Clostridia</taxon>
        <taxon>Eubacteriales</taxon>
        <taxon>Heliobacteriaceae</taxon>
        <taxon>Heliobacterium</taxon>
    </lineage>
</organism>
<dbReference type="GO" id="GO:0006261">
    <property type="term" value="P:DNA-templated DNA replication"/>
    <property type="evidence" value="ECO:0007669"/>
    <property type="project" value="TreeGrafter"/>
</dbReference>
<evidence type="ECO:0000259" key="11">
    <source>
        <dbReference type="Pfam" id="PF21694"/>
    </source>
</evidence>
<feature type="compositionally biased region" description="Low complexity" evidence="9">
    <location>
        <begin position="105"/>
        <end position="117"/>
    </location>
</feature>
<sequence length="367" mass="41154">MKWRVPMDYSGMKATIQRDVYASVYVIFGDEPFLMQELLDELLRSFTEKPGGEFNVDRLEGDLSAESVVEMAQAPPFMADRRLVIVRDFTLLKAGKGSESTEGDSSPSKGKGGAAKSKGAEPEVPLTNYLQNPSPTTCLIFYSPSGVDKRKRLYKAIEKTGHTVEIKKPTGVEVEAWAAQRARTIGLPFEPEALSMLIERTGEDIGQIALEMDKLYTFLGEPTAQRRVTRERVRRLVPATPEDNIFAIADSLGDRRIDRALTIARDVIRQGQHPIPLLFLILRHVRQLLRLKELMAAGVRKNDWGKELKLPLGVIRKLESQAGRFQTDDLYRLYHRLTEADVAIKTGAGEAKQTLELCLLAFGNDRK</sequence>
<keyword evidence="4 12" id="KW-0548">Nucleotidyltransferase</keyword>
<dbReference type="InterPro" id="IPR008921">
    <property type="entry name" value="DNA_pol3_clamp-load_cplx_C"/>
</dbReference>